<proteinExistence type="predicted"/>
<reference evidence="2" key="1">
    <citation type="submission" date="2022-11" db="EMBL/GenBank/DDBJ databases">
        <title>Chromosomal genome sequence assembly and mating type (MAT) locus characterization of the leprose asexual lichenized fungus Lepraria neglecta (Nyl.) Erichsen.</title>
        <authorList>
            <person name="Allen J.L."/>
            <person name="Pfeffer B."/>
        </authorList>
    </citation>
    <scope>NUCLEOTIDE SEQUENCE</scope>
    <source>
        <strain evidence="2">Allen 5258</strain>
    </source>
</reference>
<gene>
    <name evidence="2" type="ORF">OEA41_000170</name>
</gene>
<sequence length="164" mass="18655">MAFVAALKDPVVADLKNSVEDWKGLSVETFGDLLLNDTLVITRGTNSSDRLTYHIYLFERILLCCKPNNSKPKKGLWISKKPETSSLQGPLLLLKGRIFMNDVTRVIPFTRANPNSRDWQYAMVLCFKGDGQEETFSVYFDDPGTMDTWVKLINLQSEAMKYHA</sequence>
<dbReference type="GO" id="GO:0043332">
    <property type="term" value="C:mating projection tip"/>
    <property type="evidence" value="ECO:0007669"/>
    <property type="project" value="TreeGrafter"/>
</dbReference>
<evidence type="ECO:0000313" key="3">
    <source>
        <dbReference type="Proteomes" id="UP001276659"/>
    </source>
</evidence>
<dbReference type="SUPFAM" id="SSF50729">
    <property type="entry name" value="PH domain-like"/>
    <property type="match status" value="1"/>
</dbReference>
<dbReference type="Pfam" id="PF15411">
    <property type="entry name" value="PH_10"/>
    <property type="match status" value="1"/>
</dbReference>
<evidence type="ECO:0000259" key="1">
    <source>
        <dbReference type="SMART" id="SM00233"/>
    </source>
</evidence>
<feature type="domain" description="PH" evidence="1">
    <location>
        <begin position="33"/>
        <end position="160"/>
    </location>
</feature>
<organism evidence="2 3">
    <name type="scientific">Lepraria neglecta</name>
    <dbReference type="NCBI Taxonomy" id="209136"/>
    <lineage>
        <taxon>Eukaryota</taxon>
        <taxon>Fungi</taxon>
        <taxon>Dikarya</taxon>
        <taxon>Ascomycota</taxon>
        <taxon>Pezizomycotina</taxon>
        <taxon>Lecanoromycetes</taxon>
        <taxon>OSLEUM clade</taxon>
        <taxon>Lecanoromycetidae</taxon>
        <taxon>Lecanorales</taxon>
        <taxon>Lecanorineae</taxon>
        <taxon>Stereocaulaceae</taxon>
        <taxon>Lepraria</taxon>
    </lineage>
</organism>
<dbReference type="GO" id="GO:0030010">
    <property type="term" value="P:establishment of cell polarity"/>
    <property type="evidence" value="ECO:0007669"/>
    <property type="project" value="TreeGrafter"/>
</dbReference>
<evidence type="ECO:0000313" key="2">
    <source>
        <dbReference type="EMBL" id="KAK3178038.1"/>
    </source>
</evidence>
<dbReference type="InterPro" id="IPR001849">
    <property type="entry name" value="PH_domain"/>
</dbReference>
<name>A0AAD9ZG47_9LECA</name>
<keyword evidence="3" id="KW-1185">Reference proteome</keyword>
<dbReference type="SMART" id="SM00233">
    <property type="entry name" value="PH"/>
    <property type="match status" value="1"/>
</dbReference>
<dbReference type="AlphaFoldDB" id="A0AAD9ZG47"/>
<dbReference type="InterPro" id="IPR011993">
    <property type="entry name" value="PH-like_dom_sf"/>
</dbReference>
<dbReference type="GO" id="GO:0000935">
    <property type="term" value="C:division septum"/>
    <property type="evidence" value="ECO:0007669"/>
    <property type="project" value="TreeGrafter"/>
</dbReference>
<dbReference type="EMBL" id="JASNWA010000003">
    <property type="protein sequence ID" value="KAK3178038.1"/>
    <property type="molecule type" value="Genomic_DNA"/>
</dbReference>
<accession>A0AAD9ZG47</accession>
<dbReference type="Proteomes" id="UP001276659">
    <property type="component" value="Unassembled WGS sequence"/>
</dbReference>
<dbReference type="PANTHER" id="PTHR47339">
    <property type="entry name" value="CELL DIVISION CONTROL PROTEIN 24"/>
    <property type="match status" value="1"/>
</dbReference>
<dbReference type="Gene3D" id="2.30.29.30">
    <property type="entry name" value="Pleckstrin-homology domain (PH domain)/Phosphotyrosine-binding domain (PTB)"/>
    <property type="match status" value="1"/>
</dbReference>
<dbReference type="GO" id="GO:0005634">
    <property type="term" value="C:nucleus"/>
    <property type="evidence" value="ECO:0007669"/>
    <property type="project" value="TreeGrafter"/>
</dbReference>
<dbReference type="InterPro" id="IPR053026">
    <property type="entry name" value="CDC42_GEF"/>
</dbReference>
<dbReference type="GO" id="GO:0031106">
    <property type="term" value="P:septin ring organization"/>
    <property type="evidence" value="ECO:0007669"/>
    <property type="project" value="TreeGrafter"/>
</dbReference>
<dbReference type="GO" id="GO:0005737">
    <property type="term" value="C:cytoplasm"/>
    <property type="evidence" value="ECO:0007669"/>
    <property type="project" value="TreeGrafter"/>
</dbReference>
<protein>
    <recommendedName>
        <fullName evidence="1">PH domain-containing protein</fullName>
    </recommendedName>
</protein>
<comment type="caution">
    <text evidence="2">The sequence shown here is derived from an EMBL/GenBank/DDBJ whole genome shotgun (WGS) entry which is preliminary data.</text>
</comment>
<dbReference type="PANTHER" id="PTHR47339:SF1">
    <property type="entry name" value="CELL DIVISION CONTROL PROTEIN 24"/>
    <property type="match status" value="1"/>
</dbReference>